<evidence type="ECO:0000256" key="1">
    <source>
        <dbReference type="ARBA" id="ARBA00022737"/>
    </source>
</evidence>
<sequence>MSPHSVALVATSLGCFALVACLLSFPMILTEISNIHAELDAEIESWKLETDILWKDMNKYGRVRRQAYDSSPPRSGLSGSQVESDCMKSDSTIIWKESGCFRVQARSGSTHIKEVAEDHHLTTLAVATLKTTLGCTQPKRQQSSWQWEP</sequence>
<dbReference type="Pfam" id="PF01484">
    <property type="entry name" value="Col_cuticle_N"/>
    <property type="match status" value="1"/>
</dbReference>
<proteinExistence type="predicted"/>
<evidence type="ECO:0000313" key="4">
    <source>
        <dbReference type="EMBL" id="KAJ1347252.1"/>
    </source>
</evidence>
<dbReference type="EMBL" id="JAHQIW010000296">
    <property type="protein sequence ID" value="KAJ1347252.1"/>
    <property type="molecule type" value="Genomic_DNA"/>
</dbReference>
<dbReference type="SMART" id="SM01088">
    <property type="entry name" value="Col_cuticle_N"/>
    <property type="match status" value="1"/>
</dbReference>
<dbReference type="GO" id="GO:0042302">
    <property type="term" value="F:structural constituent of cuticle"/>
    <property type="evidence" value="ECO:0007669"/>
    <property type="project" value="InterPro"/>
</dbReference>
<dbReference type="InterPro" id="IPR002486">
    <property type="entry name" value="Col_cuticle_N"/>
</dbReference>
<reference evidence="4" key="1">
    <citation type="submission" date="2021-06" db="EMBL/GenBank/DDBJ databases">
        <title>Parelaphostrongylus tenuis whole genome reference sequence.</title>
        <authorList>
            <person name="Garwood T.J."/>
            <person name="Larsen P.A."/>
            <person name="Fountain-Jones N.M."/>
            <person name="Garbe J.R."/>
            <person name="Macchietto M.G."/>
            <person name="Kania S.A."/>
            <person name="Gerhold R.W."/>
            <person name="Richards J.E."/>
            <person name="Wolf T.M."/>
        </authorList>
    </citation>
    <scope>NUCLEOTIDE SEQUENCE</scope>
    <source>
        <strain evidence="4">MNPRO001-30</strain>
        <tissue evidence="4">Meninges</tissue>
    </source>
</reference>
<accession>A0AAD5LUX8</accession>
<feature type="region of interest" description="Disordered" evidence="2">
    <location>
        <begin position="65"/>
        <end position="84"/>
    </location>
</feature>
<keyword evidence="5" id="KW-1185">Reference proteome</keyword>
<dbReference type="AlphaFoldDB" id="A0AAD5LUX8"/>
<gene>
    <name evidence="4" type="ORF">KIN20_002269</name>
</gene>
<dbReference type="Proteomes" id="UP001196413">
    <property type="component" value="Unassembled WGS sequence"/>
</dbReference>
<organism evidence="4 5">
    <name type="scientific">Parelaphostrongylus tenuis</name>
    <name type="common">Meningeal worm</name>
    <dbReference type="NCBI Taxonomy" id="148309"/>
    <lineage>
        <taxon>Eukaryota</taxon>
        <taxon>Metazoa</taxon>
        <taxon>Ecdysozoa</taxon>
        <taxon>Nematoda</taxon>
        <taxon>Chromadorea</taxon>
        <taxon>Rhabditida</taxon>
        <taxon>Rhabditina</taxon>
        <taxon>Rhabditomorpha</taxon>
        <taxon>Strongyloidea</taxon>
        <taxon>Metastrongylidae</taxon>
        <taxon>Parelaphostrongylus</taxon>
    </lineage>
</organism>
<feature type="compositionally biased region" description="Polar residues" evidence="2">
    <location>
        <begin position="68"/>
        <end position="83"/>
    </location>
</feature>
<comment type="caution">
    <text evidence="4">The sequence shown here is derived from an EMBL/GenBank/DDBJ whole genome shotgun (WGS) entry which is preliminary data.</text>
</comment>
<name>A0AAD5LUX8_PARTN</name>
<protein>
    <recommendedName>
        <fullName evidence="3">Nematode cuticle collagen N-terminal domain-containing protein</fullName>
    </recommendedName>
</protein>
<evidence type="ECO:0000313" key="5">
    <source>
        <dbReference type="Proteomes" id="UP001196413"/>
    </source>
</evidence>
<evidence type="ECO:0000259" key="3">
    <source>
        <dbReference type="SMART" id="SM01088"/>
    </source>
</evidence>
<evidence type="ECO:0000256" key="2">
    <source>
        <dbReference type="SAM" id="MobiDB-lite"/>
    </source>
</evidence>
<keyword evidence="1" id="KW-0677">Repeat</keyword>
<feature type="domain" description="Nematode cuticle collagen N-terminal" evidence="3">
    <location>
        <begin position="5"/>
        <end position="57"/>
    </location>
</feature>